<sequence>MESLTDRFDSIQEDLLQIYERGETDLNELIHYWDLVRQENLLMHFARQKGLLRIGLQHLPALQVSENKAKQAIQMKIVLTSLQKSQYGNEPWTLPEVSLEVYNASPMHTLKKSGRTVTVIYDNDNSKEVPYVSWNYIYFQDETGNWHKTVGKVGRFGLYYIDEEGNEIYYENFEEDSRKYGTTGHWEVIDNAPVSTSVPRPNSPRASSSNSDSEKESSGPSRKEEPSSKRPRFGRRQGEYRSGGGTRAEADSSTEGPGIPSPGDVGSRTTTVGRGHISRLERLQAEAWDPAIIILKGRPNAMKCWRNRAKHKYRHLYSYMSTVFQWVTETGHHHGPVGGRMLISFESVQQRNLFIKNVPLPKAVTFALGNLESL</sequence>
<comment type="subunit">
    <text evidence="12">Binds DNA as homodimer. Interacts with protein E1; this interaction greatly increases E1 DNA-binding activity. Interacts with protein L1; this interaction enhances E2-dependent replication and transcription activation. Interacts with protein L2; this interaction inhibits E2 transcriptional activity but not DNA replication function E2. Interacts with protein E7; this interaction inhibits E7 oncogenic activity. Interacts with host TAF1; this interaction modulates E2-dependent transcriptional regulation. Interacts with host BRD4; this interaction mediates E2 transcriptional activation function. Additionally, the interaction with host BRD4 on mitotic chromosomes mediates tethering of the viral genome. Interacts with host TOPBP1; this interaction is required for optimal viral DNA replication.</text>
</comment>
<dbReference type="GO" id="GO:0006260">
    <property type="term" value="P:DNA replication"/>
    <property type="evidence" value="ECO:0007669"/>
    <property type="project" value="UniProtKB-KW"/>
</dbReference>
<feature type="region of interest" description="DNA-binding domain" evidence="12">
    <location>
        <begin position="289"/>
        <end position="374"/>
    </location>
</feature>
<dbReference type="Gene3D" id="3.30.70.330">
    <property type="match status" value="1"/>
</dbReference>
<keyword evidence="11 12" id="KW-0804">Transcription</keyword>
<keyword evidence="4 12" id="KW-0244">Early protein</keyword>
<evidence type="ECO:0000256" key="8">
    <source>
        <dbReference type="ARBA" id="ARBA00023015"/>
    </source>
</evidence>
<evidence type="ECO:0000259" key="14">
    <source>
        <dbReference type="Pfam" id="PF00508"/>
    </source>
</evidence>
<dbReference type="InterPro" id="IPR000427">
    <property type="entry name" value="Papillomavirus_E2_C"/>
</dbReference>
<evidence type="ECO:0000256" key="6">
    <source>
        <dbReference type="ARBA" id="ARBA00022562"/>
    </source>
</evidence>
<evidence type="ECO:0000256" key="7">
    <source>
        <dbReference type="ARBA" id="ARBA00022705"/>
    </source>
</evidence>
<accession>A0A6C0T9L5</accession>
<feature type="compositionally biased region" description="Basic and acidic residues" evidence="13">
    <location>
        <begin position="212"/>
        <end position="228"/>
    </location>
</feature>
<dbReference type="GO" id="GO:0042025">
    <property type="term" value="C:host cell nucleus"/>
    <property type="evidence" value="ECO:0007669"/>
    <property type="project" value="UniProtKB-SubCell"/>
</dbReference>
<evidence type="ECO:0000256" key="11">
    <source>
        <dbReference type="ARBA" id="ARBA00023163"/>
    </source>
</evidence>
<feature type="domain" description="Papillomavirus E2 C-terminal" evidence="15">
    <location>
        <begin position="292"/>
        <end position="370"/>
    </location>
</feature>
<dbReference type="Gene3D" id="2.170.200.10">
    <property type="entry name" value="Papillomavirus E2 early protein domain"/>
    <property type="match status" value="1"/>
</dbReference>
<name>A0A6C0T9L5_9PAPI</name>
<dbReference type="GO" id="GO:0006351">
    <property type="term" value="P:DNA-templated transcription"/>
    <property type="evidence" value="ECO:0007669"/>
    <property type="project" value="UniProtKB-UniRule"/>
</dbReference>
<evidence type="ECO:0000256" key="2">
    <source>
        <dbReference type="ARBA" id="ARBA00007794"/>
    </source>
</evidence>
<dbReference type="InterPro" id="IPR035975">
    <property type="entry name" value="E2/EBNA1_C_sf"/>
</dbReference>
<evidence type="ECO:0000256" key="3">
    <source>
        <dbReference type="ARBA" id="ARBA00022491"/>
    </source>
</evidence>
<dbReference type="InterPro" id="IPR036050">
    <property type="entry name" value="Regulatory_protein_E2_N"/>
</dbReference>
<comment type="similarity">
    <text evidence="12">Belongs to the papillomaviridae E2 protein family.</text>
</comment>
<keyword evidence="8 12" id="KW-0805">Transcription regulation</keyword>
<evidence type="ECO:0000256" key="10">
    <source>
        <dbReference type="ARBA" id="ARBA00023159"/>
    </source>
</evidence>
<feature type="cross-link" description="Glycyl lysine isopeptide (Lys-Gly) (interchain with G-Cter in SUMO)" evidence="12">
    <location>
        <position position="296"/>
    </location>
</feature>
<comment type="subcellular location">
    <subcellularLocation>
        <location evidence="1 12">Host nucleus</location>
    </subcellularLocation>
</comment>
<dbReference type="SUPFAM" id="SSF51332">
    <property type="entry name" value="E2 regulatory, transactivation domain"/>
    <property type="match status" value="1"/>
</dbReference>
<feature type="region of interest" description="Transactivation domain" evidence="12">
    <location>
        <begin position="1"/>
        <end position="200"/>
    </location>
</feature>
<keyword evidence="5 12" id="KW-0597">Phosphoprotein</keyword>
<dbReference type="Proteomes" id="UP001231605">
    <property type="component" value="Segment"/>
</dbReference>
<dbReference type="GO" id="GO:0039693">
    <property type="term" value="P:viral DNA genome replication"/>
    <property type="evidence" value="ECO:0007669"/>
    <property type="project" value="UniProtKB-UniRule"/>
</dbReference>
<feature type="domain" description="Papillomavirus E2 N-terminal" evidence="14">
    <location>
        <begin position="1"/>
        <end position="194"/>
    </location>
</feature>
<dbReference type="InterPro" id="IPR001866">
    <property type="entry name" value="PPV_E2_N"/>
</dbReference>
<dbReference type="EMBL" id="MN535764">
    <property type="protein sequence ID" value="QIA98996.1"/>
    <property type="molecule type" value="Genomic_DNA"/>
</dbReference>
<keyword evidence="3 12" id="KW-0678">Repressor</keyword>
<keyword evidence="10 12" id="KW-0010">Activator</keyword>
<feature type="compositionally biased region" description="Low complexity" evidence="13">
    <location>
        <begin position="197"/>
        <end position="211"/>
    </location>
</feature>
<keyword evidence="9 12" id="KW-0238">DNA-binding</keyword>
<evidence type="ECO:0000256" key="12">
    <source>
        <dbReference type="HAMAP-Rule" id="MF_04001"/>
    </source>
</evidence>
<evidence type="ECO:0000259" key="15">
    <source>
        <dbReference type="Pfam" id="PF00511"/>
    </source>
</evidence>
<comment type="function">
    <text evidence="12">Plays a role in the initiation of viral DNA replication. A dimer of E2 interacts with a dimer of E1 in order to improve specificity of E1 DNA binding activity. Once the complex recognizes and binds DNA at specific sites, the E2 dimer is removed from DNA. E2 also regulates viral transcription through binding to the E2RE response element (5'-ACCNNNNNNGGT-3') present in multiple copies in the regulatory regions of the viral genome. Activates or represses transcription depending on E2RE's position with regards to proximal promoter elements including the TATA-box. Repression occurs by sterically hindering the assembly of the transcription initiation complex.</text>
</comment>
<dbReference type="InterPro" id="IPR033668">
    <property type="entry name" value="Reg_prot_E2"/>
</dbReference>
<dbReference type="Pfam" id="PF00508">
    <property type="entry name" value="PPV_E2_N"/>
    <property type="match status" value="1"/>
</dbReference>
<evidence type="ECO:0000313" key="16">
    <source>
        <dbReference type="EMBL" id="QIA98996.1"/>
    </source>
</evidence>
<dbReference type="HAMAP" id="MF_04001">
    <property type="entry name" value="PPV_E2"/>
    <property type="match status" value="1"/>
</dbReference>
<dbReference type="InterPro" id="IPR042504">
    <property type="entry name" value="Regulatory_protein_E2_N_2"/>
</dbReference>
<keyword evidence="6 12" id="KW-1048">Host nucleus</keyword>
<evidence type="ECO:0000256" key="1">
    <source>
        <dbReference type="ARBA" id="ARBA00004147"/>
    </source>
</evidence>
<organism evidence="16">
    <name type="scientific">Callithrix penicillata papillomavirus type 2</name>
    <dbReference type="NCBI Taxonomy" id="2704504"/>
    <lineage>
        <taxon>Viruses</taxon>
        <taxon>Monodnaviria</taxon>
        <taxon>Shotokuvirae</taxon>
        <taxon>Cossaviricota</taxon>
        <taxon>Papovaviricetes</taxon>
        <taxon>Zurhausenvirales</taxon>
        <taxon>Papillomaviridae</taxon>
        <taxon>primate papillomaviruses</taxon>
    </lineage>
</organism>
<evidence type="ECO:0000256" key="13">
    <source>
        <dbReference type="SAM" id="MobiDB-lite"/>
    </source>
</evidence>
<protein>
    <recommendedName>
        <fullName evidence="12">Regulatory protein E2</fullName>
    </recommendedName>
</protein>
<reference evidence="16" key="1">
    <citation type="submission" date="2019-10" db="EMBL/GenBank/DDBJ databases">
        <title>The Characterization of Two Novel Neotropical Primate Papillomaviruses Support the Ancient Intrahost Viral Diversity Model.</title>
        <authorList>
            <person name="D'arc M."/>
            <person name="Moreira F.R.R."/>
            <person name="Dias C.A."/>
            <person name="Souza A.R."/>
            <person name="Soares M.A."/>
            <person name="Tavares M."/>
            <person name="Santos A.F.A."/>
        </authorList>
    </citation>
    <scope>NUCLEOTIDE SEQUENCE</scope>
</reference>
<comment type="PTM">
    <text evidence="12">Sumoylation plays a regulatory role in E2 transcriptional activity.</text>
</comment>
<comment type="PTM">
    <text evidence="12">Phosphorylated.</text>
</comment>
<evidence type="ECO:0000256" key="9">
    <source>
        <dbReference type="ARBA" id="ARBA00023125"/>
    </source>
</evidence>
<dbReference type="InterPro" id="IPR042503">
    <property type="entry name" value="Regulatory_protein_E2_N_1"/>
</dbReference>
<gene>
    <name evidence="12 16" type="primary">E2</name>
</gene>
<keyword evidence="7 12" id="KW-0235">DNA replication</keyword>
<comment type="similarity">
    <text evidence="2">Belongs to the papillomaviridae E8^E2C protein family.</text>
</comment>
<dbReference type="Pfam" id="PF00511">
    <property type="entry name" value="PPV_E2_C"/>
    <property type="match status" value="1"/>
</dbReference>
<dbReference type="GO" id="GO:0000166">
    <property type="term" value="F:nucleotide binding"/>
    <property type="evidence" value="ECO:0007669"/>
    <property type="project" value="UniProtKB-UniRule"/>
</dbReference>
<evidence type="ECO:0000256" key="5">
    <source>
        <dbReference type="ARBA" id="ARBA00022553"/>
    </source>
</evidence>
<keyword evidence="12" id="KW-0832">Ubl conjugation</keyword>
<dbReference type="Gene3D" id="1.10.287.30">
    <property type="entry name" value="E2 (early) protein, N terminal domain, subdomain 1"/>
    <property type="match status" value="1"/>
</dbReference>
<dbReference type="GO" id="GO:0006275">
    <property type="term" value="P:regulation of DNA replication"/>
    <property type="evidence" value="ECO:0007669"/>
    <property type="project" value="UniProtKB-UniRule"/>
</dbReference>
<dbReference type="GO" id="GO:0003677">
    <property type="term" value="F:DNA binding"/>
    <property type="evidence" value="ECO:0007669"/>
    <property type="project" value="UniProtKB-UniRule"/>
</dbReference>
<dbReference type="InterPro" id="IPR012677">
    <property type="entry name" value="Nucleotide-bd_a/b_plait_sf"/>
</dbReference>
<dbReference type="GO" id="GO:0003700">
    <property type="term" value="F:DNA-binding transcription factor activity"/>
    <property type="evidence" value="ECO:0007669"/>
    <property type="project" value="UniProtKB-UniRule"/>
</dbReference>
<evidence type="ECO:0000256" key="4">
    <source>
        <dbReference type="ARBA" id="ARBA00022518"/>
    </source>
</evidence>
<keyword evidence="12" id="KW-1017">Isopeptide bond</keyword>
<dbReference type="SUPFAM" id="SSF54957">
    <property type="entry name" value="Viral DNA-binding domain"/>
    <property type="match status" value="1"/>
</dbReference>
<feature type="region of interest" description="Disordered" evidence="13">
    <location>
        <begin position="191"/>
        <end position="271"/>
    </location>
</feature>
<proteinExistence type="inferred from homology"/>